<reference evidence="2" key="2">
    <citation type="submission" date="2021-04" db="EMBL/GenBank/DDBJ databases">
        <authorList>
            <person name="Gilroy R."/>
        </authorList>
    </citation>
    <scope>NUCLEOTIDE SEQUENCE</scope>
    <source>
        <strain evidence="2">ChiHjej13B12-24818</strain>
    </source>
</reference>
<feature type="transmembrane region" description="Helical" evidence="1">
    <location>
        <begin position="65"/>
        <end position="85"/>
    </location>
</feature>
<accession>A0A9D2LFM9</accession>
<keyword evidence="1" id="KW-0812">Transmembrane</keyword>
<sequence length="89" mass="8819">MTGAGQGEGGGSPKVSPFAVPLLLGGVILGFVAGYVFLWWGLLLVGVVVLAAAAMVFSGRSRDGATAAILGTVAGYGLVLLLAVFRGVL</sequence>
<dbReference type="EMBL" id="DWZH01000107">
    <property type="protein sequence ID" value="HJB11613.1"/>
    <property type="molecule type" value="Genomic_DNA"/>
</dbReference>
<organism evidence="2 3">
    <name type="scientific">Candidatus Brachybacterium merdavium</name>
    <dbReference type="NCBI Taxonomy" id="2838513"/>
    <lineage>
        <taxon>Bacteria</taxon>
        <taxon>Bacillati</taxon>
        <taxon>Actinomycetota</taxon>
        <taxon>Actinomycetes</taxon>
        <taxon>Micrococcales</taxon>
        <taxon>Dermabacteraceae</taxon>
        <taxon>Brachybacterium</taxon>
    </lineage>
</organism>
<dbReference type="AlphaFoldDB" id="A0A9D2LFM9"/>
<proteinExistence type="predicted"/>
<keyword evidence="1" id="KW-1133">Transmembrane helix</keyword>
<comment type="caution">
    <text evidence="2">The sequence shown here is derived from an EMBL/GenBank/DDBJ whole genome shotgun (WGS) entry which is preliminary data.</text>
</comment>
<protein>
    <submittedName>
        <fullName evidence="2">Uncharacterized protein</fullName>
    </submittedName>
</protein>
<feature type="transmembrane region" description="Helical" evidence="1">
    <location>
        <begin position="20"/>
        <end position="53"/>
    </location>
</feature>
<evidence type="ECO:0000256" key="1">
    <source>
        <dbReference type="SAM" id="Phobius"/>
    </source>
</evidence>
<reference evidence="2" key="1">
    <citation type="journal article" date="2021" name="PeerJ">
        <title>Extensive microbial diversity within the chicken gut microbiome revealed by metagenomics and culture.</title>
        <authorList>
            <person name="Gilroy R."/>
            <person name="Ravi A."/>
            <person name="Getino M."/>
            <person name="Pursley I."/>
            <person name="Horton D.L."/>
            <person name="Alikhan N.F."/>
            <person name="Baker D."/>
            <person name="Gharbi K."/>
            <person name="Hall N."/>
            <person name="Watson M."/>
            <person name="Adriaenssens E.M."/>
            <person name="Foster-Nyarko E."/>
            <person name="Jarju S."/>
            <person name="Secka A."/>
            <person name="Antonio M."/>
            <person name="Oren A."/>
            <person name="Chaudhuri R.R."/>
            <person name="La Ragione R."/>
            <person name="Hildebrand F."/>
            <person name="Pallen M.J."/>
        </authorList>
    </citation>
    <scope>NUCLEOTIDE SEQUENCE</scope>
    <source>
        <strain evidence="2">ChiHjej13B12-24818</strain>
    </source>
</reference>
<dbReference type="Proteomes" id="UP000823823">
    <property type="component" value="Unassembled WGS sequence"/>
</dbReference>
<name>A0A9D2LFM9_9MICO</name>
<evidence type="ECO:0000313" key="3">
    <source>
        <dbReference type="Proteomes" id="UP000823823"/>
    </source>
</evidence>
<gene>
    <name evidence="2" type="ORF">H9786_14035</name>
</gene>
<keyword evidence="1" id="KW-0472">Membrane</keyword>
<evidence type="ECO:0000313" key="2">
    <source>
        <dbReference type="EMBL" id="HJB11613.1"/>
    </source>
</evidence>